<dbReference type="EC" id="2.4.1.80" evidence="5"/>
<organism evidence="17 18">
    <name type="scientific">Orchesella cincta</name>
    <name type="common">Springtail</name>
    <name type="synonym">Podura cincta</name>
    <dbReference type="NCBI Taxonomy" id="48709"/>
    <lineage>
        <taxon>Eukaryota</taxon>
        <taxon>Metazoa</taxon>
        <taxon>Ecdysozoa</taxon>
        <taxon>Arthropoda</taxon>
        <taxon>Hexapoda</taxon>
        <taxon>Collembola</taxon>
        <taxon>Entomobryomorpha</taxon>
        <taxon>Entomobryoidea</taxon>
        <taxon>Orchesellidae</taxon>
        <taxon>Orchesellinae</taxon>
        <taxon>Orchesella</taxon>
    </lineage>
</organism>
<feature type="transmembrane region" description="Helical" evidence="16">
    <location>
        <begin position="389"/>
        <end position="411"/>
    </location>
</feature>
<comment type="caution">
    <text evidence="17">The sequence shown here is derived from an EMBL/GenBank/DDBJ whole genome shotgun (WGS) entry which is preliminary data.</text>
</comment>
<keyword evidence="7" id="KW-0328">Glycosyltransferase</keyword>
<evidence type="ECO:0000256" key="6">
    <source>
        <dbReference type="ARBA" id="ARBA00022516"/>
    </source>
</evidence>
<comment type="catalytic activity">
    <reaction evidence="15">
        <text>N-(9Z-octadecenoyl)-sphing-4-enine + UDP-alpha-D-xylose = beta-D-xylosyl-(1&lt;-&gt;1')-N-(9Z-octadecenoyl)-sphing-4-enine + UDP + H(+)</text>
        <dbReference type="Rhea" id="RHEA:70247"/>
        <dbReference type="ChEBI" id="CHEBI:15378"/>
        <dbReference type="ChEBI" id="CHEBI:57632"/>
        <dbReference type="ChEBI" id="CHEBI:58223"/>
        <dbReference type="ChEBI" id="CHEBI:77996"/>
        <dbReference type="ChEBI" id="CHEBI:189081"/>
    </reaction>
    <physiologicalReaction direction="left-to-right" evidence="15">
        <dbReference type="Rhea" id="RHEA:70248"/>
    </physiologicalReaction>
</comment>
<dbReference type="GO" id="GO:0008120">
    <property type="term" value="F:ceramide glucosyltransferase activity"/>
    <property type="evidence" value="ECO:0007669"/>
    <property type="project" value="UniProtKB-EC"/>
</dbReference>
<dbReference type="InterPro" id="IPR029044">
    <property type="entry name" value="Nucleotide-diphossugar_trans"/>
</dbReference>
<dbReference type="AlphaFoldDB" id="A0A1D2N9A2"/>
<feature type="transmembrane region" description="Helical" evidence="16">
    <location>
        <begin position="68"/>
        <end position="92"/>
    </location>
</feature>
<keyword evidence="10 16" id="KW-1133">Transmembrane helix</keyword>
<keyword evidence="13 16" id="KW-0472">Membrane</keyword>
<keyword evidence="6" id="KW-0444">Lipid biosynthesis</keyword>
<evidence type="ECO:0000256" key="13">
    <source>
        <dbReference type="ARBA" id="ARBA00023136"/>
    </source>
</evidence>
<reference evidence="17 18" key="1">
    <citation type="journal article" date="2016" name="Genome Biol. Evol.">
        <title>Gene Family Evolution Reflects Adaptation to Soil Environmental Stressors in the Genome of the Collembolan Orchesella cincta.</title>
        <authorList>
            <person name="Faddeeva-Vakhrusheva A."/>
            <person name="Derks M.F."/>
            <person name="Anvar S.Y."/>
            <person name="Agamennone V."/>
            <person name="Suring W."/>
            <person name="Smit S."/>
            <person name="van Straalen N.M."/>
            <person name="Roelofs D."/>
        </authorList>
    </citation>
    <scope>NUCLEOTIDE SEQUENCE [LARGE SCALE GENOMIC DNA]</scope>
    <source>
        <tissue evidence="17">Mixed pool</tissue>
    </source>
</reference>
<evidence type="ECO:0000256" key="1">
    <source>
        <dbReference type="ARBA" id="ARBA00004653"/>
    </source>
</evidence>
<keyword evidence="11" id="KW-0333">Golgi apparatus</keyword>
<keyword evidence="8 17" id="KW-0808">Transferase</keyword>
<evidence type="ECO:0000256" key="7">
    <source>
        <dbReference type="ARBA" id="ARBA00022676"/>
    </source>
</evidence>
<evidence type="ECO:0000256" key="5">
    <source>
        <dbReference type="ARBA" id="ARBA00012699"/>
    </source>
</evidence>
<evidence type="ECO:0000256" key="4">
    <source>
        <dbReference type="ARBA" id="ARBA00006739"/>
    </source>
</evidence>
<feature type="transmembrane region" description="Helical" evidence="16">
    <location>
        <begin position="417"/>
        <end position="435"/>
    </location>
</feature>
<dbReference type="PANTHER" id="PTHR12726:SF0">
    <property type="entry name" value="CERAMIDE GLUCOSYLTRANSFERASE"/>
    <property type="match status" value="1"/>
</dbReference>
<dbReference type="Proteomes" id="UP000094527">
    <property type="component" value="Unassembled WGS sequence"/>
</dbReference>
<feature type="transmembrane region" description="Helical" evidence="16">
    <location>
        <begin position="104"/>
        <end position="129"/>
    </location>
</feature>
<evidence type="ECO:0000256" key="12">
    <source>
        <dbReference type="ARBA" id="ARBA00023098"/>
    </source>
</evidence>
<keyword evidence="18" id="KW-1185">Reference proteome</keyword>
<comment type="catalytic activity">
    <reaction evidence="14">
        <text>UDP-alpha-D-xylose + an N-acylsphing-4-enine = a beta-D-xylosyl-(1&lt;-&gt;1')-N-acylsphing-4-enine + UDP + H(+)</text>
        <dbReference type="Rhea" id="RHEA:70243"/>
        <dbReference type="ChEBI" id="CHEBI:15378"/>
        <dbReference type="ChEBI" id="CHEBI:52639"/>
        <dbReference type="ChEBI" id="CHEBI:57632"/>
        <dbReference type="ChEBI" id="CHEBI:58223"/>
        <dbReference type="ChEBI" id="CHEBI:189068"/>
    </reaction>
    <physiologicalReaction direction="left-to-right" evidence="14">
        <dbReference type="Rhea" id="RHEA:70244"/>
    </physiologicalReaction>
</comment>
<evidence type="ECO:0000256" key="8">
    <source>
        <dbReference type="ARBA" id="ARBA00022679"/>
    </source>
</evidence>
<keyword evidence="9 16" id="KW-0812">Transmembrane</keyword>
<dbReference type="CDD" id="cd02520">
    <property type="entry name" value="Glucosylceramide_synthase"/>
    <property type="match status" value="1"/>
</dbReference>
<proteinExistence type="inferred from homology"/>
<feature type="transmembrane region" description="Helical" evidence="16">
    <location>
        <begin position="34"/>
        <end position="56"/>
    </location>
</feature>
<evidence type="ECO:0000313" key="18">
    <source>
        <dbReference type="Proteomes" id="UP000094527"/>
    </source>
</evidence>
<dbReference type="SUPFAM" id="SSF53448">
    <property type="entry name" value="Nucleotide-diphospho-sugar transferases"/>
    <property type="match status" value="1"/>
</dbReference>
<dbReference type="EMBL" id="LJIJ01000144">
    <property type="protein sequence ID" value="ODN01675.1"/>
    <property type="molecule type" value="Genomic_DNA"/>
</dbReference>
<dbReference type="OMA" id="IVWIIDC"/>
<dbReference type="OrthoDB" id="1483400at2759"/>
<evidence type="ECO:0000313" key="17">
    <source>
        <dbReference type="EMBL" id="ODN01675.1"/>
    </source>
</evidence>
<dbReference type="FunFam" id="3.90.550.10:FF:000041">
    <property type="entry name" value="UDP-glucose ceramide glucosyltransferase"/>
    <property type="match status" value="1"/>
</dbReference>
<protein>
    <recommendedName>
        <fullName evidence="5">ceramide glucosyltransferase</fullName>
        <ecNumber evidence="5">2.4.1.80</ecNumber>
    </recommendedName>
</protein>
<dbReference type="GO" id="GO:0000139">
    <property type="term" value="C:Golgi membrane"/>
    <property type="evidence" value="ECO:0007669"/>
    <property type="project" value="UniProtKB-SubCell"/>
</dbReference>
<accession>A0A1D2N9A2</accession>
<sequence length="498" mass="57162">MRYFRACLRKIRRLIKPFEWLIKLLNGDVAPKTLLILAICSPVLILLLVTCLESMLSGFSFTNDLIELLFLIDLLRTGIDNFATFIGLILMLKFQTMSSTFVCTIQGAAIFFLAFGIGMWAIHFMAFFWSKWKLHRKRSWPADIPLPGVSIIKPLVGEDPHLASNLETFFTINYPKFEILFCVQDNNDPAINVVDKLMEKYPTVDARLFKGGEKVGINPKINNMQPAYISMKHELILISDSGIRMKEDTLLDMVCHMDDKTGLVHQMPFTCDRQGFPAILEKVYFGTSHARIYLAADLVGINCPTGMSALMRKKLLDEASRFRVGGIKAFGCFLAEDYFFAKSITDRGWKITISSQPAWQNSGYCDIQSFQSRISRWAKLRFAMVPPTILAEPFSECMVLGICVAFATRVLLRWDPIVVFLIHLLTWCIMDWFLLRSVQNGNIPFTKFEFVLAWLFREASAPFLFIHSLMFPNIRWRQGYYRLQWGGRVEEIAPKVKL</sequence>
<evidence type="ECO:0000256" key="16">
    <source>
        <dbReference type="SAM" id="Phobius"/>
    </source>
</evidence>
<dbReference type="Gene3D" id="3.90.550.10">
    <property type="entry name" value="Spore Coat Polysaccharide Biosynthesis Protein SpsA, Chain A"/>
    <property type="match status" value="1"/>
</dbReference>
<comment type="pathway">
    <text evidence="2">Lipid metabolism; sphingolipid metabolism.</text>
</comment>
<dbReference type="InterPro" id="IPR025993">
    <property type="entry name" value="Ceramide_glucosylTrfase"/>
</dbReference>
<evidence type="ECO:0000256" key="10">
    <source>
        <dbReference type="ARBA" id="ARBA00022989"/>
    </source>
</evidence>
<gene>
    <name evidence="17" type="ORF">Ocin01_05018</name>
</gene>
<evidence type="ECO:0000256" key="15">
    <source>
        <dbReference type="ARBA" id="ARBA00048104"/>
    </source>
</evidence>
<name>A0A1D2N9A2_ORCCI</name>
<dbReference type="Pfam" id="PF13506">
    <property type="entry name" value="Glyco_transf_21"/>
    <property type="match status" value="1"/>
</dbReference>
<evidence type="ECO:0000256" key="14">
    <source>
        <dbReference type="ARBA" id="ARBA00047869"/>
    </source>
</evidence>
<evidence type="ECO:0000256" key="11">
    <source>
        <dbReference type="ARBA" id="ARBA00023034"/>
    </source>
</evidence>
<comment type="pathway">
    <text evidence="3">Sphingolipid metabolism.</text>
</comment>
<evidence type="ECO:0000256" key="2">
    <source>
        <dbReference type="ARBA" id="ARBA00004760"/>
    </source>
</evidence>
<dbReference type="UniPathway" id="UPA00222"/>
<comment type="subcellular location">
    <subcellularLocation>
        <location evidence="1">Golgi apparatus membrane</location>
        <topology evidence="1">Multi-pass membrane protein</topology>
    </subcellularLocation>
</comment>
<dbReference type="GO" id="GO:0006679">
    <property type="term" value="P:glucosylceramide biosynthetic process"/>
    <property type="evidence" value="ECO:0007669"/>
    <property type="project" value="TreeGrafter"/>
</dbReference>
<evidence type="ECO:0000256" key="3">
    <source>
        <dbReference type="ARBA" id="ARBA00004991"/>
    </source>
</evidence>
<dbReference type="STRING" id="48709.A0A1D2N9A2"/>
<comment type="similarity">
    <text evidence="4">Belongs to the glycosyltransferase 2 family.</text>
</comment>
<keyword evidence="12" id="KW-0443">Lipid metabolism</keyword>
<dbReference type="PANTHER" id="PTHR12726">
    <property type="entry name" value="CERAMIDE GLUCOSYLTRANSFERASE"/>
    <property type="match status" value="1"/>
</dbReference>
<evidence type="ECO:0000256" key="9">
    <source>
        <dbReference type="ARBA" id="ARBA00022692"/>
    </source>
</evidence>